<sequence length="73" mass="8009">MLSPLCPRGLKETLPEESPIPFPTLALPVKWNRATTTRPVGATPPETGLQVTISTKFRIAFNSGYVEASEFIH</sequence>
<evidence type="ECO:0000313" key="1">
    <source>
        <dbReference type="EMBL" id="ETE72912.1"/>
    </source>
</evidence>
<evidence type="ECO:0000313" key="2">
    <source>
        <dbReference type="Proteomes" id="UP000018936"/>
    </source>
</evidence>
<comment type="caution">
    <text evidence="1">The sequence shown here is derived from an EMBL/GenBank/DDBJ whole genome shotgun (WGS) entry which is preliminary data.</text>
</comment>
<reference evidence="1 2" key="1">
    <citation type="journal article" date="2013" name="Proc. Natl. Acad. Sci. U.S.A.">
        <title>The king cobra genome reveals dynamic gene evolution and adaptation in the snake venom system.</title>
        <authorList>
            <person name="Vonk F.J."/>
            <person name="Casewell N.R."/>
            <person name="Henkel C.V."/>
            <person name="Heimberg A.M."/>
            <person name="Jansen H.J."/>
            <person name="McCleary R.J."/>
            <person name="Kerkkamp H.M."/>
            <person name="Vos R.A."/>
            <person name="Guerreiro I."/>
            <person name="Calvete J.J."/>
            <person name="Wuster W."/>
            <person name="Woods A.E."/>
            <person name="Logan J.M."/>
            <person name="Harrison R.A."/>
            <person name="Castoe T.A."/>
            <person name="de Koning A.P."/>
            <person name="Pollock D.D."/>
            <person name="Yandell M."/>
            <person name="Calderon D."/>
            <person name="Renjifo C."/>
            <person name="Currier R.B."/>
            <person name="Salgado D."/>
            <person name="Pla D."/>
            <person name="Sanz L."/>
            <person name="Hyder A.S."/>
            <person name="Ribeiro J.M."/>
            <person name="Arntzen J.W."/>
            <person name="van den Thillart G.E."/>
            <person name="Boetzer M."/>
            <person name="Pirovano W."/>
            <person name="Dirks R.P."/>
            <person name="Spaink H.P."/>
            <person name="Duboule D."/>
            <person name="McGlinn E."/>
            <person name="Kini R.M."/>
            <person name="Richardson M.K."/>
        </authorList>
    </citation>
    <scope>NUCLEOTIDE SEQUENCE</scope>
    <source>
        <tissue evidence="1">Blood</tissue>
    </source>
</reference>
<gene>
    <name evidence="1" type="ORF">L345_01254</name>
</gene>
<dbReference type="Proteomes" id="UP000018936">
    <property type="component" value="Unassembled WGS sequence"/>
</dbReference>
<feature type="non-terminal residue" evidence="1">
    <location>
        <position position="1"/>
    </location>
</feature>
<dbReference type="AlphaFoldDB" id="V8PG88"/>
<accession>V8PG88</accession>
<keyword evidence="2" id="KW-1185">Reference proteome</keyword>
<protein>
    <submittedName>
        <fullName evidence="1">Uncharacterized protein</fullName>
    </submittedName>
</protein>
<organism evidence="1 2">
    <name type="scientific">Ophiophagus hannah</name>
    <name type="common">King cobra</name>
    <name type="synonym">Naja hannah</name>
    <dbReference type="NCBI Taxonomy" id="8665"/>
    <lineage>
        <taxon>Eukaryota</taxon>
        <taxon>Metazoa</taxon>
        <taxon>Chordata</taxon>
        <taxon>Craniata</taxon>
        <taxon>Vertebrata</taxon>
        <taxon>Euteleostomi</taxon>
        <taxon>Lepidosauria</taxon>
        <taxon>Squamata</taxon>
        <taxon>Bifurcata</taxon>
        <taxon>Unidentata</taxon>
        <taxon>Episquamata</taxon>
        <taxon>Toxicofera</taxon>
        <taxon>Serpentes</taxon>
        <taxon>Colubroidea</taxon>
        <taxon>Elapidae</taxon>
        <taxon>Elapinae</taxon>
        <taxon>Ophiophagus</taxon>
    </lineage>
</organism>
<name>V8PG88_OPHHA</name>
<proteinExistence type="predicted"/>
<dbReference type="EMBL" id="AZIM01000161">
    <property type="protein sequence ID" value="ETE72912.1"/>
    <property type="molecule type" value="Genomic_DNA"/>
</dbReference>